<accession>A0AAJ5ZF74</accession>
<dbReference type="AlphaFoldDB" id="A0AAJ5ZF74"/>
<dbReference type="EMBL" id="WMBE01000002">
    <property type="protein sequence ID" value="MDG0866797.1"/>
    <property type="molecule type" value="Genomic_DNA"/>
</dbReference>
<organism evidence="11 12">
    <name type="scientific">Candidatus Lucifugimonas marina</name>
    <dbReference type="NCBI Taxonomy" id="3038979"/>
    <lineage>
        <taxon>Bacteria</taxon>
        <taxon>Bacillati</taxon>
        <taxon>Chloroflexota</taxon>
        <taxon>Dehalococcoidia</taxon>
        <taxon>SAR202 cluster</taxon>
        <taxon>Candidatus Lucifugimonadales</taxon>
        <taxon>Candidatus Lucifugimonadaceae</taxon>
        <taxon>Candidatus Lucifugimonas</taxon>
    </lineage>
</organism>
<reference evidence="12" key="3">
    <citation type="submission" date="2023-06" db="EMBL/GenBank/DDBJ databases">
        <title>Pangenomics reveal diversification of enzyme families and niche specialization in globally abundant SAR202 bacteria.</title>
        <authorList>
            <person name="Saw J.H.W."/>
        </authorList>
    </citation>
    <scope>NUCLEOTIDE SEQUENCE [LARGE SCALE GENOMIC DNA]</scope>
    <source>
        <strain evidence="12">JH1073</strain>
    </source>
</reference>
<evidence type="ECO:0000256" key="8">
    <source>
        <dbReference type="SAM" id="Phobius"/>
    </source>
</evidence>
<dbReference type="SUPFAM" id="SSF81452">
    <property type="entry name" value="Cytochrome c oxidase subunit III-like"/>
    <property type="match status" value="1"/>
</dbReference>
<feature type="transmembrane region" description="Helical" evidence="8">
    <location>
        <begin position="68"/>
        <end position="91"/>
    </location>
</feature>
<gene>
    <name evidence="10" type="ORF">GKO46_06875</name>
    <name evidence="11" type="ORF">GKO48_00880</name>
</gene>
<dbReference type="InterPro" id="IPR000298">
    <property type="entry name" value="Cyt_c_oxidase-like_su3"/>
</dbReference>
<dbReference type="EMBL" id="CP046147">
    <property type="protein sequence ID" value="WFG38220.1"/>
    <property type="molecule type" value="Genomic_DNA"/>
</dbReference>
<protein>
    <recommendedName>
        <fullName evidence="9">Heme-copper oxidase subunit III family profile domain-containing protein</fullName>
    </recommendedName>
</protein>
<keyword evidence="5 8" id="KW-1133">Transmembrane helix</keyword>
<dbReference type="GO" id="GO:0005886">
    <property type="term" value="C:plasma membrane"/>
    <property type="evidence" value="ECO:0007669"/>
    <property type="project" value="UniProtKB-SubCell"/>
</dbReference>
<reference evidence="11" key="2">
    <citation type="journal article" date="2023" name="Nat. Commun.">
        <title>Cultivation of marine bacteria of the SAR202 clade.</title>
        <authorList>
            <person name="Lim Y."/>
            <person name="Seo J.H."/>
            <person name="Giovannoni S.J."/>
            <person name="Kang I."/>
            <person name="Cho J.C."/>
        </authorList>
    </citation>
    <scope>NUCLEOTIDE SEQUENCE</scope>
    <source>
        <strain evidence="11">JH1073</strain>
    </source>
</reference>
<feature type="transmembrane region" description="Helical" evidence="8">
    <location>
        <begin position="182"/>
        <end position="200"/>
    </location>
</feature>
<keyword evidence="3" id="KW-1003">Cell membrane</keyword>
<comment type="similarity">
    <text evidence="2 7">Belongs to the cytochrome c oxidase subunit 3 family.</text>
</comment>
<sequence length="201" mass="22628">MILKQIGKRTKPVTHEHAPRVNHRFDSLTINRLGLWLFLVSDASFFIALLSSRFFVSGTHTPEYVDQVLGLGLTILLLISSLSAYRAEALFEHGNIEGAKRMLLATIGMGIVFVFGVAFEWHEAFKHFPPSTGFGTILFTLTGVHVTHVVTGVLTLGFVYFRIRNTTSIGDNQFAVEGAVKWWHFVDVAWVFIYPTLYLLK</sequence>
<reference evidence="12 13" key="1">
    <citation type="submission" date="2019-11" db="EMBL/GenBank/DDBJ databases">
        <authorList>
            <person name="Cho J.-C."/>
        </authorList>
    </citation>
    <scope>NUCLEOTIDE SEQUENCE [LARGE SCALE GENOMIC DNA]</scope>
    <source>
        <strain evidence="11 12">JH1073</strain>
        <strain evidence="10 13">JH702</strain>
    </source>
</reference>
<feature type="transmembrane region" description="Helical" evidence="8">
    <location>
        <begin position="33"/>
        <end position="56"/>
    </location>
</feature>
<dbReference type="Proteomes" id="UP001219901">
    <property type="component" value="Chromosome"/>
</dbReference>
<evidence type="ECO:0000256" key="6">
    <source>
        <dbReference type="ARBA" id="ARBA00023136"/>
    </source>
</evidence>
<evidence type="ECO:0000259" key="9">
    <source>
        <dbReference type="PROSITE" id="PS50253"/>
    </source>
</evidence>
<dbReference type="GO" id="GO:0019646">
    <property type="term" value="P:aerobic electron transport chain"/>
    <property type="evidence" value="ECO:0007669"/>
    <property type="project" value="InterPro"/>
</dbReference>
<dbReference type="InterPro" id="IPR013833">
    <property type="entry name" value="Cyt_c_oxidase_su3_a-hlx"/>
</dbReference>
<comment type="subcellular location">
    <subcellularLocation>
        <location evidence="1 7">Cell membrane</location>
        <topology evidence="1 7">Multi-pass membrane protein</topology>
    </subcellularLocation>
</comment>
<dbReference type="Proteomes" id="UP001321249">
    <property type="component" value="Unassembled WGS sequence"/>
</dbReference>
<dbReference type="InterPro" id="IPR024791">
    <property type="entry name" value="Cyt_c/ubiquinol_Oxase_su3"/>
</dbReference>
<name>A0AAJ5ZF74_9CHLR</name>
<feature type="domain" description="Heme-copper oxidase subunit III family profile" evidence="9">
    <location>
        <begin position="1"/>
        <end position="201"/>
    </location>
</feature>
<evidence type="ECO:0000256" key="2">
    <source>
        <dbReference type="ARBA" id="ARBA00010581"/>
    </source>
</evidence>
<evidence type="ECO:0000313" key="11">
    <source>
        <dbReference type="EMBL" id="WFG38220.1"/>
    </source>
</evidence>
<dbReference type="GO" id="GO:0004129">
    <property type="term" value="F:cytochrome-c oxidase activity"/>
    <property type="evidence" value="ECO:0007669"/>
    <property type="project" value="InterPro"/>
</dbReference>
<evidence type="ECO:0000256" key="3">
    <source>
        <dbReference type="ARBA" id="ARBA00022475"/>
    </source>
</evidence>
<keyword evidence="12" id="KW-1185">Reference proteome</keyword>
<evidence type="ECO:0000256" key="1">
    <source>
        <dbReference type="ARBA" id="ARBA00004651"/>
    </source>
</evidence>
<feature type="transmembrane region" description="Helical" evidence="8">
    <location>
        <begin position="134"/>
        <end position="161"/>
    </location>
</feature>
<evidence type="ECO:0000256" key="4">
    <source>
        <dbReference type="ARBA" id="ARBA00022692"/>
    </source>
</evidence>
<dbReference type="PANTHER" id="PTHR11403">
    <property type="entry name" value="CYTOCHROME C OXIDASE SUBUNIT III"/>
    <property type="match status" value="1"/>
</dbReference>
<dbReference type="PANTHER" id="PTHR11403:SF2">
    <property type="entry name" value="CYTOCHROME BO(3) UBIQUINOL OXIDASE SUBUNIT 3"/>
    <property type="match status" value="1"/>
</dbReference>
<feature type="transmembrane region" description="Helical" evidence="8">
    <location>
        <begin position="103"/>
        <end position="122"/>
    </location>
</feature>
<evidence type="ECO:0000313" key="12">
    <source>
        <dbReference type="Proteomes" id="UP001219901"/>
    </source>
</evidence>
<proteinExistence type="inferred from homology"/>
<evidence type="ECO:0000256" key="5">
    <source>
        <dbReference type="ARBA" id="ARBA00022989"/>
    </source>
</evidence>
<evidence type="ECO:0000313" key="10">
    <source>
        <dbReference type="EMBL" id="MDG0866797.1"/>
    </source>
</evidence>
<evidence type="ECO:0000256" key="7">
    <source>
        <dbReference type="RuleBase" id="RU003376"/>
    </source>
</evidence>
<dbReference type="InterPro" id="IPR035973">
    <property type="entry name" value="Cyt_c_oxidase_su3-like_sf"/>
</dbReference>
<dbReference type="Gene3D" id="1.20.120.80">
    <property type="entry name" value="Cytochrome c oxidase, subunit III, four-helix bundle"/>
    <property type="match status" value="1"/>
</dbReference>
<evidence type="ECO:0000313" key="13">
    <source>
        <dbReference type="Proteomes" id="UP001321249"/>
    </source>
</evidence>
<keyword evidence="6 8" id="KW-0472">Membrane</keyword>
<dbReference type="Pfam" id="PF00510">
    <property type="entry name" value="COX3"/>
    <property type="match status" value="1"/>
</dbReference>
<keyword evidence="4 7" id="KW-0812">Transmembrane</keyword>
<dbReference type="PROSITE" id="PS50253">
    <property type="entry name" value="COX3"/>
    <property type="match status" value="1"/>
</dbReference>